<keyword evidence="2" id="KW-0614">Plasmid</keyword>
<name>A0ABX5ZDX2_9MICO</name>
<proteinExistence type="predicted"/>
<reference evidence="2 3" key="1">
    <citation type="submission" date="2019-08" db="EMBL/GenBank/DDBJ databases">
        <title>Dermacoccus abyssi strain HZAU 226, whole genome Nanopore sequencing project.</title>
        <authorList>
            <person name="Guo A."/>
            <person name="Zhang X."/>
            <person name="Ruan Y."/>
            <person name="Liu W."/>
            <person name="Chen Q."/>
            <person name="Gu L."/>
        </authorList>
    </citation>
    <scope>NUCLEOTIDE SEQUENCE [LARGE SCALE GENOMIC DNA]</scope>
    <source>
        <strain evidence="2 3">HZAU 226</strain>
        <plasmid evidence="2 3">unnamed</plasmid>
    </source>
</reference>
<keyword evidence="3" id="KW-1185">Reference proteome</keyword>
<organism evidence="2 3">
    <name type="scientific">Dermacoccus abyssi</name>
    <dbReference type="NCBI Taxonomy" id="322596"/>
    <lineage>
        <taxon>Bacteria</taxon>
        <taxon>Bacillati</taxon>
        <taxon>Actinomycetota</taxon>
        <taxon>Actinomycetes</taxon>
        <taxon>Micrococcales</taxon>
        <taxon>Dermacoccaceae</taxon>
        <taxon>Dermacoccus</taxon>
    </lineage>
</organism>
<protein>
    <submittedName>
        <fullName evidence="2">Uncharacterized protein</fullName>
    </submittedName>
</protein>
<accession>A0ABX5ZDX2</accession>
<evidence type="ECO:0000256" key="1">
    <source>
        <dbReference type="SAM" id="MobiDB-lite"/>
    </source>
</evidence>
<dbReference type="Proteomes" id="UP000323565">
    <property type="component" value="Plasmid unnamed"/>
</dbReference>
<geneLocation type="plasmid" evidence="2 3">
    <name>unnamed</name>
</geneLocation>
<gene>
    <name evidence="2" type="ORF">FV141_14360</name>
</gene>
<feature type="region of interest" description="Disordered" evidence="1">
    <location>
        <begin position="28"/>
        <end position="50"/>
    </location>
</feature>
<evidence type="ECO:0000313" key="2">
    <source>
        <dbReference type="EMBL" id="QEH94802.1"/>
    </source>
</evidence>
<sequence>MSILKRDKQVSAGQSFAEAFAEQGVSFPSVEPEAPAPPRTKTLASASPLASTGSFRPGFGWQAVSTPRGRVYRATTDQIGGVFPFLTSTQLPKSGAALGYVASTGTGFYVDPWQWVQRGIVTNPNLLLQGAPRARQVRDGQRRSCVECCVTADGPSCPET</sequence>
<evidence type="ECO:0000313" key="3">
    <source>
        <dbReference type="Proteomes" id="UP000323565"/>
    </source>
</evidence>
<dbReference type="EMBL" id="CP043032">
    <property type="protein sequence ID" value="QEH94802.1"/>
    <property type="molecule type" value="Genomic_DNA"/>
</dbReference>